<feature type="transmembrane region" description="Helical" evidence="6">
    <location>
        <begin position="166"/>
        <end position="184"/>
    </location>
</feature>
<dbReference type="EMBL" id="CAJRGZ010000030">
    <property type="protein sequence ID" value="CAG5186759.1"/>
    <property type="molecule type" value="Genomic_DNA"/>
</dbReference>
<feature type="domain" description="Putative ER transporter 6TM N-terminal" evidence="8">
    <location>
        <begin position="161"/>
        <end position="380"/>
    </location>
</feature>
<dbReference type="GeneID" id="67011996"/>
<feature type="region of interest" description="Disordered" evidence="5">
    <location>
        <begin position="1066"/>
        <end position="1086"/>
    </location>
</feature>
<dbReference type="OrthoDB" id="2274698at2759"/>
<dbReference type="GO" id="GO:0016020">
    <property type="term" value="C:membrane"/>
    <property type="evidence" value="ECO:0007669"/>
    <property type="project" value="UniProtKB-SubCell"/>
</dbReference>
<dbReference type="PANTHER" id="PTHR37994">
    <property type="entry name" value="ARAE_2_N DOMAIN-CONTAINING PROTEIN-RELATED"/>
    <property type="match status" value="1"/>
</dbReference>
<feature type="domain" description="Integral membrane bound transporter" evidence="9">
    <location>
        <begin position="659"/>
        <end position="799"/>
    </location>
</feature>
<feature type="region of interest" description="Disordered" evidence="5">
    <location>
        <begin position="1"/>
        <end position="52"/>
    </location>
</feature>
<dbReference type="PANTHER" id="PTHR37994:SF4">
    <property type="entry name" value="ER TRANSPORTER 6TM N-TERMINAL DOMAIN-CONTAINING PROTEIN-RELATED"/>
    <property type="match status" value="1"/>
</dbReference>
<dbReference type="Pfam" id="PF13515">
    <property type="entry name" value="FUSC_2"/>
    <property type="match status" value="1"/>
</dbReference>
<dbReference type="RefSeq" id="XP_043175273.1">
    <property type="nucleotide sequence ID" value="XM_043319338.1"/>
</dbReference>
<reference evidence="10" key="1">
    <citation type="submission" date="2021-05" db="EMBL/GenBank/DDBJ databases">
        <authorList>
            <person name="Stam R."/>
        </authorList>
    </citation>
    <scope>NUCLEOTIDE SEQUENCE</scope>
    <source>
        <strain evidence="10">CS162</strain>
    </source>
</reference>
<feature type="domain" description="DUF2421" evidence="7">
    <location>
        <begin position="803"/>
        <end position="923"/>
    </location>
</feature>
<feature type="transmembrane region" description="Helical" evidence="6">
    <location>
        <begin position="225"/>
        <end position="246"/>
    </location>
</feature>
<dbReference type="Pfam" id="PF10337">
    <property type="entry name" value="ArAE_2_N"/>
    <property type="match status" value="2"/>
</dbReference>
<feature type="domain" description="Putative ER transporter 6TM N-terminal" evidence="8">
    <location>
        <begin position="57"/>
        <end position="153"/>
    </location>
</feature>
<keyword evidence="4 6" id="KW-0472">Membrane</keyword>
<feature type="transmembrane region" description="Helical" evidence="6">
    <location>
        <begin position="94"/>
        <end position="113"/>
    </location>
</feature>
<gene>
    <name evidence="10" type="ORF">ALTATR162_LOCUS11696</name>
</gene>
<keyword evidence="11" id="KW-1185">Reference proteome</keyword>
<dbReference type="AlphaFoldDB" id="A0A8J2ICB7"/>
<feature type="transmembrane region" description="Helical" evidence="6">
    <location>
        <begin position="668"/>
        <end position="688"/>
    </location>
</feature>
<evidence type="ECO:0000256" key="6">
    <source>
        <dbReference type="SAM" id="Phobius"/>
    </source>
</evidence>
<evidence type="ECO:0000256" key="5">
    <source>
        <dbReference type="SAM" id="MobiDB-lite"/>
    </source>
</evidence>
<evidence type="ECO:0000256" key="4">
    <source>
        <dbReference type="ARBA" id="ARBA00023136"/>
    </source>
</evidence>
<evidence type="ECO:0000259" key="7">
    <source>
        <dbReference type="Pfam" id="PF10334"/>
    </source>
</evidence>
<proteinExistence type="predicted"/>
<name>A0A8J2ICB7_9PLEO</name>
<evidence type="ECO:0000259" key="8">
    <source>
        <dbReference type="Pfam" id="PF10337"/>
    </source>
</evidence>
<feature type="region of interest" description="Disordered" evidence="5">
    <location>
        <begin position="437"/>
        <end position="456"/>
    </location>
</feature>
<keyword evidence="3 6" id="KW-1133">Transmembrane helix</keyword>
<feature type="transmembrane region" description="Helical" evidence="6">
    <location>
        <begin position="125"/>
        <end position="146"/>
    </location>
</feature>
<dbReference type="Proteomes" id="UP000676310">
    <property type="component" value="Unassembled WGS sequence"/>
</dbReference>
<dbReference type="Pfam" id="PF10334">
    <property type="entry name" value="BRE4"/>
    <property type="match status" value="1"/>
</dbReference>
<evidence type="ECO:0000256" key="1">
    <source>
        <dbReference type="ARBA" id="ARBA00004141"/>
    </source>
</evidence>
<protein>
    <recommendedName>
        <fullName evidence="12">ER transporter 6TM N-terminal domain-containing protein</fullName>
    </recommendedName>
</protein>
<evidence type="ECO:0000256" key="2">
    <source>
        <dbReference type="ARBA" id="ARBA00022692"/>
    </source>
</evidence>
<evidence type="ECO:0000313" key="11">
    <source>
        <dbReference type="Proteomes" id="UP000676310"/>
    </source>
</evidence>
<feature type="transmembrane region" description="Helical" evidence="6">
    <location>
        <begin position="717"/>
        <end position="734"/>
    </location>
</feature>
<dbReference type="InterPro" id="IPR018820">
    <property type="entry name" value="BRE4-related_DUF2421"/>
</dbReference>
<evidence type="ECO:0008006" key="12">
    <source>
        <dbReference type="Google" id="ProtNLM"/>
    </source>
</evidence>
<evidence type="ECO:0000313" key="10">
    <source>
        <dbReference type="EMBL" id="CAG5186759.1"/>
    </source>
</evidence>
<feature type="transmembrane region" description="Helical" evidence="6">
    <location>
        <begin position="639"/>
        <end position="656"/>
    </location>
</feature>
<feature type="compositionally biased region" description="Basic and acidic residues" evidence="5">
    <location>
        <begin position="446"/>
        <end position="456"/>
    </location>
</feature>
<feature type="transmembrane region" description="Helical" evidence="6">
    <location>
        <begin position="786"/>
        <end position="806"/>
    </location>
</feature>
<evidence type="ECO:0000256" key="3">
    <source>
        <dbReference type="ARBA" id="ARBA00022989"/>
    </source>
</evidence>
<keyword evidence="2 6" id="KW-0812">Transmembrane</keyword>
<accession>A0A8J2ICB7</accession>
<dbReference type="InterPro" id="IPR018823">
    <property type="entry name" value="ArAE_2_N"/>
</dbReference>
<sequence>MARPAHDGHLPDEEATDPRGAVKPDAPAGEADCNQQSATTGVNTNEEETKQREAGRFKNMWEKLGLDAGTLMVMGKAALPPTIALAMYQADKIAAIYGTLGYLVAIVSILGFCIMPRAKFIQTMIMNVIATCIGSALAMLMVWSALKAREHTTAPGAPPSRYNSSQSAVLGVWLFFLIYIVNTLKAKFPQFSFPVIIFSIQANVAATSGFQFMTTAQCESFVRRLLIAFLTGFALATGVSLFIVPITCRQVVVKEMTGYLGLLKAAIAAHKNYIHSLEGSDIFSSIYVPEAERDEDADEEKKPKARPEATAVKETIASLQELHGKLTADLVFAKREVAYGKLTPDDFQAMFKHLRSILMPMLGLGSVMDLFERAAEINHSDGENGSEDDLELRAKAIGEWNELFSSVHEPFDHIMQVMDEGLTHIMLRMHFISLPKNKKGQNQDDTEAKGDAVKPGDKNFAEYMEKQADAFYSTKAPMLRHWVESKGIKLSADCFSHPGQIDKETLQRLPSIATRQKDQRQLYMVLYIIFLLNSVSRSILEFVKFADEHNQATAKKKFINPGGRRLKKWLKSIFQTQDSNHDDETTIAGLERNNTTIYMGEAYNSKKDPEHLPPKNGWKKFGDIIRTCARFFRSTESAFGLRAACATMSIGIIAFFHDTQTFFIEQRLVWAMFMVALSMTPTAGQAAFQSMARIGATFIAMLFAWLIWYIPDQKTWGIIPFVWLFVAIGFYIPLKRPDFIIVGLISVVTSVTIVGYELQVRKIGIQAATASGQPAYPIYQLGPYRLAVVSGGLAVAFFWTVFPYPITEHSALRQQLGGALYLSANYYSIMHEQVLARIRGDAGDEEKDKSSPAYMLSKAQNKVFAKQMLTLQALRMHSRFVRFEFPLGGKFPAKDYEEIVGYVDNILKYTALLGYASQAFTQPSLNPDASDERVSLTAAKFRKQVSVQWLEDFRRVVKDASVTSHEITTLLSLLSSSIRNGQPLPPYLKLPHQYQLSREMEVVDSDIFNLRHIAEPGYAAFAVMAVSTRCISMDIEKLLKAVKKLVGELDFSFHIVSANASSGNTSAETLVKTATQRSANARSKQE</sequence>
<organism evidence="10 11">
    <name type="scientific">Alternaria atra</name>
    <dbReference type="NCBI Taxonomy" id="119953"/>
    <lineage>
        <taxon>Eukaryota</taxon>
        <taxon>Fungi</taxon>
        <taxon>Dikarya</taxon>
        <taxon>Ascomycota</taxon>
        <taxon>Pezizomycotina</taxon>
        <taxon>Dothideomycetes</taxon>
        <taxon>Pleosporomycetidae</taxon>
        <taxon>Pleosporales</taxon>
        <taxon>Pleosporineae</taxon>
        <taxon>Pleosporaceae</taxon>
        <taxon>Alternaria</taxon>
        <taxon>Alternaria sect. Ulocladioides</taxon>
    </lineage>
</organism>
<feature type="transmembrane region" description="Helical" evidence="6">
    <location>
        <begin position="694"/>
        <end position="710"/>
    </location>
</feature>
<evidence type="ECO:0000259" key="9">
    <source>
        <dbReference type="Pfam" id="PF13515"/>
    </source>
</evidence>
<dbReference type="InterPro" id="IPR049453">
    <property type="entry name" value="Memb_transporter_dom"/>
</dbReference>
<feature type="compositionally biased region" description="Polar residues" evidence="5">
    <location>
        <begin position="33"/>
        <end position="44"/>
    </location>
</feature>
<feature type="compositionally biased region" description="Basic and acidic residues" evidence="5">
    <location>
        <begin position="1"/>
        <end position="22"/>
    </location>
</feature>
<comment type="caution">
    <text evidence="10">The sequence shown here is derived from an EMBL/GenBank/DDBJ whole genome shotgun (WGS) entry which is preliminary data.</text>
</comment>
<comment type="subcellular location">
    <subcellularLocation>
        <location evidence="1">Membrane</location>
        <topology evidence="1">Multi-pass membrane protein</topology>
    </subcellularLocation>
</comment>
<feature type="transmembrane region" description="Helical" evidence="6">
    <location>
        <begin position="191"/>
        <end position="213"/>
    </location>
</feature>
<feature type="transmembrane region" description="Helical" evidence="6">
    <location>
        <begin position="740"/>
        <end position="758"/>
    </location>
</feature>